<proteinExistence type="predicted"/>
<reference evidence="1" key="1">
    <citation type="submission" date="2018-11" db="EMBL/GenBank/DDBJ databases">
        <title>A distinct lineage of giant viruses engineers rhodopsin photosystems in predatory marine eukaryotes.</title>
        <authorList>
            <person name="Needham D.M."/>
            <person name="Yoshizawa S."/>
            <person name="Hosaka T."/>
            <person name="Poirier C."/>
            <person name="Choi C.-J."/>
            <person name="Hehenberger E."/>
            <person name="Irwin N.A.T."/>
            <person name="Wilken S."/>
            <person name="Yung C.-M."/>
            <person name="Bachy C."/>
            <person name="Kurihara R."/>
            <person name="Nakajima Y."/>
            <person name="Kojima K."/>
            <person name="Kimura-Someya T."/>
            <person name="Leonard G."/>
            <person name="Malmstrom R.R."/>
            <person name="Mende D."/>
            <person name="Olson D.K."/>
            <person name="Sudo Y."/>
            <person name="Sudek S."/>
            <person name="Richards T.A."/>
            <person name="DeLong E.F."/>
            <person name="Keeling P.J."/>
            <person name="Santoro A.E."/>
            <person name="Shirouzu M."/>
            <person name="Iwasaki W."/>
            <person name="Worden A.Z."/>
        </authorList>
    </citation>
    <scope>NUCLEOTIDE SEQUENCE</scope>
</reference>
<dbReference type="EMBL" id="MK250087">
    <property type="protein sequence ID" value="QDY52060.1"/>
    <property type="molecule type" value="Genomic_DNA"/>
</dbReference>
<organism evidence="1">
    <name type="scientific">Mimiviridae sp. ChoanoV1</name>
    <dbReference type="NCBI Taxonomy" id="2596887"/>
    <lineage>
        <taxon>Viruses</taxon>
        <taxon>Varidnaviria</taxon>
        <taxon>Bamfordvirae</taxon>
        <taxon>Nucleocytoviricota</taxon>
        <taxon>Megaviricetes</taxon>
        <taxon>Imitervirales</taxon>
        <taxon>Schizomimiviridae</taxon>
    </lineage>
</organism>
<accession>A0A5B8HXV3</accession>
<gene>
    <name evidence="1" type="ORF">3_39</name>
</gene>
<sequence length="133" mass="15706">MPNFKRIGNDNYQKEEITYQDELNEDNQKIIGLLEGFIRVPYELCDRLILGTKIKYITEEGLFRTGGILIKNGFPNYIVLLNGYKKLTWSVNLKTNNIFMEDLKEKEKEKREKDNLYKLYKAGMLQIKEESDS</sequence>
<protein>
    <submittedName>
        <fullName evidence="1">Uncharacterized protein</fullName>
    </submittedName>
</protein>
<name>A0A5B8HXV3_9VIRU</name>
<evidence type="ECO:0000313" key="1">
    <source>
        <dbReference type="EMBL" id="QDY52060.1"/>
    </source>
</evidence>